<dbReference type="Proteomes" id="UP000812277">
    <property type="component" value="Unassembled WGS sequence"/>
</dbReference>
<organism evidence="2 3">
    <name type="scientific">Paenibacillus oenotherae</name>
    <dbReference type="NCBI Taxonomy" id="1435645"/>
    <lineage>
        <taxon>Bacteria</taxon>
        <taxon>Bacillati</taxon>
        <taxon>Bacillota</taxon>
        <taxon>Bacilli</taxon>
        <taxon>Bacillales</taxon>
        <taxon>Paenibacillaceae</taxon>
        <taxon>Paenibacillus</taxon>
    </lineage>
</organism>
<dbReference type="Pfam" id="PF12760">
    <property type="entry name" value="Zn_ribbon_IS1595"/>
    <property type="match status" value="1"/>
</dbReference>
<protein>
    <submittedName>
        <fullName evidence="2">IS1595 family transposase</fullName>
    </submittedName>
</protein>
<accession>A0ABS7D0U0</accession>
<sequence length="301" mass="34225">MTQLNFEEFCNHFHNEKACFEVLYRAKWPSGFCCVRCGHRNASLICTRRLPLYECLGCGYQASLITGTIMEGSRTPLHKWFQAIFLLASPDASTNAVKLSSIIKVTYKTAWLIMHKIRFAMSQATAHELLTGIVRVNAAVYGKPYNPTVNRHPQEHPLLVGASISPHGEITHVKMMQLQSAHLSPNGILRSGTAHFVERHVEASSDVTVETKRYNLRGHQPLIQWCRRASNWMKDVYHGIGPKHLQVYLDEFCYRLNHTLRHESAFEPLFKQCATTAPITYARLTRNHSCPRRIQLSAVAA</sequence>
<reference evidence="2 3" key="1">
    <citation type="submission" date="2021-07" db="EMBL/GenBank/DDBJ databases">
        <title>Paenibacillus radiodurans sp. nov., isolated from the southeastern edge of Tengger Desert.</title>
        <authorList>
            <person name="Zhang G."/>
        </authorList>
    </citation>
    <scope>NUCLEOTIDE SEQUENCE [LARGE SCALE GENOMIC DNA]</scope>
    <source>
        <strain evidence="2 3">DT7-4</strain>
    </source>
</reference>
<gene>
    <name evidence="2" type="ORF">K0T92_00280</name>
</gene>
<comment type="caution">
    <text evidence="2">The sequence shown here is derived from an EMBL/GenBank/DDBJ whole genome shotgun (WGS) entry which is preliminary data.</text>
</comment>
<dbReference type="RefSeq" id="WP_219870425.1">
    <property type="nucleotide sequence ID" value="NZ_JAHZIJ010000001.1"/>
</dbReference>
<dbReference type="NCBIfam" id="NF033547">
    <property type="entry name" value="transpos_IS1595"/>
    <property type="match status" value="1"/>
</dbReference>
<evidence type="ECO:0000259" key="1">
    <source>
        <dbReference type="Pfam" id="PF12760"/>
    </source>
</evidence>
<evidence type="ECO:0000313" key="2">
    <source>
        <dbReference type="EMBL" id="MBW7473172.1"/>
    </source>
</evidence>
<name>A0ABS7D0U0_9BACL</name>
<evidence type="ECO:0000313" key="3">
    <source>
        <dbReference type="Proteomes" id="UP000812277"/>
    </source>
</evidence>
<dbReference type="EMBL" id="JAHZIJ010000001">
    <property type="protein sequence ID" value="MBW7473172.1"/>
    <property type="molecule type" value="Genomic_DNA"/>
</dbReference>
<keyword evidence="3" id="KW-1185">Reference proteome</keyword>
<dbReference type="InterPro" id="IPR024442">
    <property type="entry name" value="Transposase_Zn_ribbon"/>
</dbReference>
<proteinExistence type="predicted"/>
<feature type="domain" description="Transposase zinc-ribbon" evidence="1">
    <location>
        <begin position="15"/>
        <end position="61"/>
    </location>
</feature>